<dbReference type="GO" id="GO:0016020">
    <property type="term" value="C:membrane"/>
    <property type="evidence" value="ECO:0007669"/>
    <property type="project" value="InterPro"/>
</dbReference>
<dbReference type="Pfam" id="PF05239">
    <property type="entry name" value="PRC"/>
    <property type="match status" value="1"/>
</dbReference>
<dbReference type="PANTHER" id="PTHR43773">
    <property type="entry name" value="MAGNESIUM TRANSPORTER MGTE"/>
    <property type="match status" value="1"/>
</dbReference>
<dbReference type="AlphaFoldDB" id="D6Y7J6"/>
<dbReference type="STRING" id="469371.Tbis_3009"/>
<dbReference type="Pfam" id="PF26205">
    <property type="entry name" value="SH3_actinomycetes"/>
    <property type="match status" value="1"/>
</dbReference>
<dbReference type="GO" id="GO:0015095">
    <property type="term" value="F:magnesium ion transmembrane transporter activity"/>
    <property type="evidence" value="ECO:0007669"/>
    <property type="project" value="InterPro"/>
</dbReference>
<dbReference type="SMART" id="SM00924">
    <property type="entry name" value="MgtE_N"/>
    <property type="match status" value="1"/>
</dbReference>
<dbReference type="Pfam" id="PF03448">
    <property type="entry name" value="MgtE_N"/>
    <property type="match status" value="1"/>
</dbReference>
<dbReference type="PROSITE" id="PS51371">
    <property type="entry name" value="CBS"/>
    <property type="match status" value="1"/>
</dbReference>
<dbReference type="InterPro" id="IPR006669">
    <property type="entry name" value="MgtE_transporter"/>
</dbReference>
<dbReference type="InterPro" id="IPR058838">
    <property type="entry name" value="SH3_actinomycetes"/>
</dbReference>
<dbReference type="Proteomes" id="UP000006640">
    <property type="component" value="Chromosome"/>
</dbReference>
<dbReference type="SUPFAM" id="SSF50346">
    <property type="entry name" value="PRC-barrel domain"/>
    <property type="match status" value="1"/>
</dbReference>
<dbReference type="InterPro" id="IPR006668">
    <property type="entry name" value="Mg_transptr_MgtE_intracell_dom"/>
</dbReference>
<evidence type="ECO:0000256" key="1">
    <source>
        <dbReference type="PROSITE-ProRule" id="PRU00703"/>
    </source>
</evidence>
<dbReference type="SUPFAM" id="SSF158791">
    <property type="entry name" value="MgtE N-terminal domain-like"/>
    <property type="match status" value="1"/>
</dbReference>
<dbReference type="KEGG" id="tbi:Tbis_3009"/>
<sequence>MNRIFVARLAGMAVFDPAGDKIGRIRDVVIALRGRLPPRVHGFVVEVLPRRRVFLPITRITSIEAGAVIFTGKLNVRRFERRAMETLAIGELLDRHVEYRGERVIVQDLAMEEQHPSEWLITKVAIRRGTRRRGETLIVNWDEVSGFESVPEDQGAAYLLAAFEEMPPADLANMLHDLPGKRMAEIAAALSDDRLADVLEELPERDQVLVLSRLREDRAANVLEQMGPDDAADLLQELPPDQAELLLKLMVPEEAEPVRRLLTYSGNTAGGMMTTEPVILPPTATVAEALAHIRIEEQTPAIAAQVFVTRPPTETPTGKFLGTAHFQRLLREPPSTLLGKVLDVSVDPIGPDLTVLEVARYLATYNLVAVPVVDDLGRLIGAVTVDDVLDHMLPKDWRERND</sequence>
<feature type="domain" description="CBS" evidence="2">
    <location>
        <begin position="342"/>
        <end position="402"/>
    </location>
</feature>
<dbReference type="InterPro" id="IPR000644">
    <property type="entry name" value="CBS_dom"/>
</dbReference>
<accession>D6Y7J6</accession>
<evidence type="ECO:0000259" key="2">
    <source>
        <dbReference type="PROSITE" id="PS51371"/>
    </source>
</evidence>
<dbReference type="Pfam" id="PF00571">
    <property type="entry name" value="CBS"/>
    <property type="match status" value="1"/>
</dbReference>
<dbReference type="EMBL" id="CP001874">
    <property type="protein sequence ID" value="ADG89707.1"/>
    <property type="molecule type" value="Genomic_DNA"/>
</dbReference>
<dbReference type="PANTHER" id="PTHR43773:SF1">
    <property type="entry name" value="MAGNESIUM TRANSPORTER MGTE"/>
    <property type="match status" value="1"/>
</dbReference>
<dbReference type="Gene3D" id="3.10.580.10">
    <property type="entry name" value="CBS-domain"/>
    <property type="match status" value="1"/>
</dbReference>
<keyword evidence="4" id="KW-1185">Reference proteome</keyword>
<dbReference type="eggNOG" id="COG2239">
    <property type="taxonomic scope" value="Bacteria"/>
</dbReference>
<reference evidence="3 4" key="1">
    <citation type="submission" date="2010-01" db="EMBL/GenBank/DDBJ databases">
        <title>The complete genome of Thermobispora bispora DSM 43833.</title>
        <authorList>
            <consortium name="US DOE Joint Genome Institute (JGI-PGF)"/>
            <person name="Lucas S."/>
            <person name="Copeland A."/>
            <person name="Lapidus A."/>
            <person name="Glavina del Rio T."/>
            <person name="Dalin E."/>
            <person name="Tice H."/>
            <person name="Bruce D."/>
            <person name="Goodwin L."/>
            <person name="Pitluck S."/>
            <person name="Kyrpides N."/>
            <person name="Mavromatis K."/>
            <person name="Ivanova N."/>
            <person name="Mikhailova N."/>
            <person name="Chertkov O."/>
            <person name="Brettin T."/>
            <person name="Detter J.C."/>
            <person name="Han C."/>
            <person name="Larimer F."/>
            <person name="Land M."/>
            <person name="Hauser L."/>
            <person name="Markowitz V."/>
            <person name="Cheng J.-F."/>
            <person name="Hugenholtz P."/>
            <person name="Woyke T."/>
            <person name="Wu D."/>
            <person name="Jando M."/>
            <person name="Schneider S."/>
            <person name="Klenk H.-P."/>
            <person name="Eisen J.A."/>
        </authorList>
    </citation>
    <scope>NUCLEOTIDE SEQUENCE [LARGE SCALE GENOMIC DNA]</scope>
    <source>
        <strain evidence="4">ATCC 19993 / DSM 43833 / CBS 139.67 / JCM 10125 / KCTC 9307 / NBRC 14880 / R51</strain>
    </source>
</reference>
<evidence type="ECO:0000313" key="4">
    <source>
        <dbReference type="Proteomes" id="UP000006640"/>
    </source>
</evidence>
<dbReference type="InterPro" id="IPR011033">
    <property type="entry name" value="PRC_barrel-like_sf"/>
</dbReference>
<protein>
    <submittedName>
        <fullName evidence="3">MgtE intracellular region</fullName>
    </submittedName>
</protein>
<dbReference type="InterPro" id="IPR038076">
    <property type="entry name" value="MgtE_N_sf"/>
</dbReference>
<dbReference type="InterPro" id="IPR046342">
    <property type="entry name" value="CBS_dom_sf"/>
</dbReference>
<dbReference type="SUPFAM" id="SSF54631">
    <property type="entry name" value="CBS-domain pair"/>
    <property type="match status" value="1"/>
</dbReference>
<dbReference type="HOGENOM" id="CLU_030870_0_0_11"/>
<dbReference type="Gene3D" id="1.25.60.10">
    <property type="entry name" value="MgtE N-terminal domain-like"/>
    <property type="match status" value="1"/>
</dbReference>
<evidence type="ECO:0000313" key="3">
    <source>
        <dbReference type="EMBL" id="ADG89707.1"/>
    </source>
</evidence>
<name>D6Y7J6_THEBD</name>
<keyword evidence="1" id="KW-0129">CBS domain</keyword>
<proteinExistence type="predicted"/>
<gene>
    <name evidence="3" type="ordered locus">Tbis_3009</name>
</gene>
<organism evidence="3 4">
    <name type="scientific">Thermobispora bispora (strain ATCC 19993 / DSM 43833 / CBS 139.67 / JCM 10125 / KCTC 9307 / NBRC 14880 / R51)</name>
    <dbReference type="NCBI Taxonomy" id="469371"/>
    <lineage>
        <taxon>Bacteria</taxon>
        <taxon>Bacillati</taxon>
        <taxon>Actinomycetota</taxon>
        <taxon>Actinomycetes</taxon>
        <taxon>Streptosporangiales</taxon>
        <taxon>Streptosporangiaceae</taxon>
        <taxon>Thermobispora</taxon>
    </lineage>
</organism>
<dbReference type="RefSeq" id="WP_013133240.1">
    <property type="nucleotide sequence ID" value="NC_014165.1"/>
</dbReference>
<dbReference type="InterPro" id="IPR027275">
    <property type="entry name" value="PRC-brl_dom"/>
</dbReference>
<dbReference type="CDD" id="cd04606">
    <property type="entry name" value="CBS_pair_Mg_transporter"/>
    <property type="match status" value="1"/>
</dbReference>